<keyword evidence="5 11" id="KW-0812">Transmembrane</keyword>
<name>A0A2G9YKI4_9BACT</name>
<comment type="subcellular location">
    <subcellularLocation>
        <location evidence="2">Membrane</location>
        <topology evidence="2">Multi-pass membrane protein</topology>
    </subcellularLocation>
</comment>
<dbReference type="GO" id="GO:0006508">
    <property type="term" value="P:proteolysis"/>
    <property type="evidence" value="ECO:0007669"/>
    <property type="project" value="UniProtKB-KW"/>
</dbReference>
<dbReference type="InterPro" id="IPR004387">
    <property type="entry name" value="Pept_M50_Zn"/>
</dbReference>
<dbReference type="GO" id="GO:0016020">
    <property type="term" value="C:membrane"/>
    <property type="evidence" value="ECO:0007669"/>
    <property type="project" value="UniProtKB-SubCell"/>
</dbReference>
<evidence type="ECO:0000256" key="10">
    <source>
        <dbReference type="ARBA" id="ARBA00023136"/>
    </source>
</evidence>
<feature type="domain" description="PDZ" evidence="12">
    <location>
        <begin position="108"/>
        <end position="179"/>
    </location>
</feature>
<gene>
    <name evidence="13" type="primary">rseP</name>
    <name evidence="13" type="ORF">COX41_01165</name>
</gene>
<sequence>MLVLLIFLFILSILILVHEFGHFIIAKKIGVRVEEFSLGFGRKLIKIKKGQTEYSISVIPLGGYVKMAGDNLEEYKGGPDEYLSQKPGKRFWIIFFGPLLNYVLGILFFWLICFVGYPTLTTKVGGLIDGLGAQEAGLKIGDKISAIDGKRVEYWEDLQKIIYAKKSEDYVKVSFVRENKELILPVRIKEKQMEDQIGQKRKFGLLGITPFDEVVEVRHGFLKSFSLGLSKVFDLTIMTYKALGFLVTGRLSMRESMTGPLGIFFITSKAVRLGVIAILHLMAVLSLSLAIFNLLPLPILDGGHIVLLALEKIRGKVLSLKADRVVNKIGISFIMFLAVFVTYNDIVRNFGDKISKLFVK</sequence>
<keyword evidence="4 13" id="KW-0645">Protease</keyword>
<dbReference type="PANTHER" id="PTHR42837">
    <property type="entry name" value="REGULATOR OF SIGMA-E PROTEASE RSEP"/>
    <property type="match status" value="1"/>
</dbReference>
<dbReference type="AlphaFoldDB" id="A0A2G9YKI4"/>
<dbReference type="CDD" id="cd06163">
    <property type="entry name" value="S2P-M50_PDZ_RseP-like"/>
    <property type="match status" value="1"/>
</dbReference>
<dbReference type="NCBIfam" id="TIGR00054">
    <property type="entry name" value="RIP metalloprotease RseP"/>
    <property type="match status" value="1"/>
</dbReference>
<dbReference type="InterPro" id="IPR008915">
    <property type="entry name" value="Peptidase_M50"/>
</dbReference>
<evidence type="ECO:0000256" key="11">
    <source>
        <dbReference type="RuleBase" id="RU362031"/>
    </source>
</evidence>
<dbReference type="Pfam" id="PF02163">
    <property type="entry name" value="Peptidase_M50"/>
    <property type="match status" value="1"/>
</dbReference>
<evidence type="ECO:0000313" key="14">
    <source>
        <dbReference type="Proteomes" id="UP000231292"/>
    </source>
</evidence>
<dbReference type="PANTHER" id="PTHR42837:SF2">
    <property type="entry name" value="MEMBRANE METALLOPROTEASE ARASP2, CHLOROPLASTIC-RELATED"/>
    <property type="match status" value="1"/>
</dbReference>
<keyword evidence="9 11" id="KW-0482">Metalloprotease</keyword>
<evidence type="ECO:0000256" key="8">
    <source>
        <dbReference type="ARBA" id="ARBA00022989"/>
    </source>
</evidence>
<dbReference type="Proteomes" id="UP000231292">
    <property type="component" value="Unassembled WGS sequence"/>
</dbReference>
<keyword evidence="7 11" id="KW-0862">Zinc</keyword>
<keyword evidence="6 11" id="KW-0378">Hydrolase</keyword>
<dbReference type="GO" id="GO:0046872">
    <property type="term" value="F:metal ion binding"/>
    <property type="evidence" value="ECO:0007669"/>
    <property type="project" value="UniProtKB-KW"/>
</dbReference>
<evidence type="ECO:0000259" key="12">
    <source>
        <dbReference type="SMART" id="SM00228"/>
    </source>
</evidence>
<dbReference type="InterPro" id="IPR001478">
    <property type="entry name" value="PDZ"/>
</dbReference>
<evidence type="ECO:0000256" key="3">
    <source>
        <dbReference type="ARBA" id="ARBA00007931"/>
    </source>
</evidence>
<reference evidence="13 14" key="1">
    <citation type="submission" date="2017-09" db="EMBL/GenBank/DDBJ databases">
        <title>Depth-based differentiation of microbial function through sediment-hosted aquifers and enrichment of novel symbionts in the deep terrestrial subsurface.</title>
        <authorList>
            <person name="Probst A.J."/>
            <person name="Ladd B."/>
            <person name="Jarett J.K."/>
            <person name="Geller-Mcgrath D.E."/>
            <person name="Sieber C.M."/>
            <person name="Emerson J.B."/>
            <person name="Anantharaman K."/>
            <person name="Thomas B.C."/>
            <person name="Malmstrom R."/>
            <person name="Stieglmeier M."/>
            <person name="Klingl A."/>
            <person name="Woyke T."/>
            <person name="Ryan C.M."/>
            <person name="Banfield J.F."/>
        </authorList>
    </citation>
    <scope>NUCLEOTIDE SEQUENCE [LARGE SCALE GENOMIC DNA]</scope>
    <source>
        <strain evidence="13">CG23_combo_of_CG06-09_8_20_14_all_41_10</strain>
    </source>
</reference>
<comment type="similarity">
    <text evidence="3 11">Belongs to the peptidase M50B family.</text>
</comment>
<organism evidence="13 14">
    <name type="scientific">Candidatus Sherwoodlollariibacterium unditelluris</name>
    <dbReference type="NCBI Taxonomy" id="1974757"/>
    <lineage>
        <taxon>Bacteria</taxon>
        <taxon>Pseudomonadati</taxon>
        <taxon>Candidatus Omnitrophota</taxon>
        <taxon>Candidatus Sherwoodlollariibacterium</taxon>
    </lineage>
</organism>
<evidence type="ECO:0000256" key="7">
    <source>
        <dbReference type="ARBA" id="ARBA00022833"/>
    </source>
</evidence>
<keyword evidence="10 11" id="KW-0472">Membrane</keyword>
<dbReference type="GO" id="GO:0004222">
    <property type="term" value="F:metalloendopeptidase activity"/>
    <property type="evidence" value="ECO:0007669"/>
    <property type="project" value="InterPro"/>
</dbReference>
<protein>
    <recommendedName>
        <fullName evidence="11">Zinc metalloprotease</fullName>
        <ecNumber evidence="11">3.4.24.-</ecNumber>
    </recommendedName>
</protein>
<evidence type="ECO:0000256" key="5">
    <source>
        <dbReference type="ARBA" id="ARBA00022692"/>
    </source>
</evidence>
<keyword evidence="8 11" id="KW-1133">Transmembrane helix</keyword>
<evidence type="ECO:0000313" key="13">
    <source>
        <dbReference type="EMBL" id="PIP19750.1"/>
    </source>
</evidence>
<dbReference type="SMART" id="SM00228">
    <property type="entry name" value="PDZ"/>
    <property type="match status" value="1"/>
</dbReference>
<dbReference type="EC" id="3.4.24.-" evidence="11"/>
<dbReference type="SUPFAM" id="SSF50156">
    <property type="entry name" value="PDZ domain-like"/>
    <property type="match status" value="1"/>
</dbReference>
<feature type="transmembrane region" description="Helical" evidence="11">
    <location>
        <begin position="91"/>
        <end position="117"/>
    </location>
</feature>
<comment type="cofactor">
    <cofactor evidence="1 11">
        <name>Zn(2+)</name>
        <dbReference type="ChEBI" id="CHEBI:29105"/>
    </cofactor>
</comment>
<keyword evidence="11" id="KW-0479">Metal-binding</keyword>
<evidence type="ECO:0000256" key="4">
    <source>
        <dbReference type="ARBA" id="ARBA00022670"/>
    </source>
</evidence>
<evidence type="ECO:0000256" key="2">
    <source>
        <dbReference type="ARBA" id="ARBA00004141"/>
    </source>
</evidence>
<accession>A0A2G9YKI4</accession>
<dbReference type="InterPro" id="IPR036034">
    <property type="entry name" value="PDZ_sf"/>
</dbReference>
<comment type="caution">
    <text evidence="13">The sequence shown here is derived from an EMBL/GenBank/DDBJ whole genome shotgun (WGS) entry which is preliminary data.</text>
</comment>
<evidence type="ECO:0000256" key="6">
    <source>
        <dbReference type="ARBA" id="ARBA00022801"/>
    </source>
</evidence>
<evidence type="ECO:0000256" key="9">
    <source>
        <dbReference type="ARBA" id="ARBA00023049"/>
    </source>
</evidence>
<feature type="transmembrane region" description="Helical" evidence="11">
    <location>
        <begin position="325"/>
        <end position="343"/>
    </location>
</feature>
<proteinExistence type="inferred from homology"/>
<evidence type="ECO:0000256" key="1">
    <source>
        <dbReference type="ARBA" id="ARBA00001947"/>
    </source>
</evidence>
<dbReference type="Gene3D" id="2.30.42.10">
    <property type="match status" value="1"/>
</dbReference>
<dbReference type="EMBL" id="PCRK01000023">
    <property type="protein sequence ID" value="PIP19750.1"/>
    <property type="molecule type" value="Genomic_DNA"/>
</dbReference>